<dbReference type="PANTHER" id="PTHR33542:SF5">
    <property type="entry name" value="FERROCHELATASE CHE1"/>
    <property type="match status" value="1"/>
</dbReference>
<dbReference type="EMBL" id="JBDXMX010000003">
    <property type="protein sequence ID" value="MEO9247555.1"/>
    <property type="molecule type" value="Genomic_DNA"/>
</dbReference>
<dbReference type="Pfam" id="PF01903">
    <property type="entry name" value="CbiX"/>
    <property type="match status" value="1"/>
</dbReference>
<keyword evidence="4" id="KW-1185">Reference proteome</keyword>
<reference evidence="3 4" key="1">
    <citation type="submission" date="2024-05" db="EMBL/GenBank/DDBJ databases">
        <authorList>
            <person name="Yi C."/>
        </authorList>
    </citation>
    <scope>NUCLEOTIDE SEQUENCE [LARGE SCALE GENOMIC DNA]</scope>
    <source>
        <strain evidence="3 4">XS13</strain>
    </source>
</reference>
<dbReference type="Proteomes" id="UP001484097">
    <property type="component" value="Unassembled WGS sequence"/>
</dbReference>
<dbReference type="InterPro" id="IPR002762">
    <property type="entry name" value="CbiX-like"/>
</dbReference>
<protein>
    <submittedName>
        <fullName evidence="3">CbiX/SirB N-terminal domain-containing protein</fullName>
    </submittedName>
</protein>
<evidence type="ECO:0000256" key="2">
    <source>
        <dbReference type="ARBA" id="ARBA00023239"/>
    </source>
</evidence>
<dbReference type="SUPFAM" id="SSF53800">
    <property type="entry name" value="Chelatase"/>
    <property type="match status" value="1"/>
</dbReference>
<dbReference type="RefSeq" id="WP_309812082.1">
    <property type="nucleotide sequence ID" value="NZ_JBDXMX010000003.1"/>
</dbReference>
<evidence type="ECO:0000313" key="3">
    <source>
        <dbReference type="EMBL" id="MEO9247555.1"/>
    </source>
</evidence>
<keyword evidence="2" id="KW-0456">Lyase</keyword>
<dbReference type="Gene3D" id="3.40.50.1400">
    <property type="match status" value="2"/>
</dbReference>
<name>A0ABV0IJA0_9MICC</name>
<dbReference type="InterPro" id="IPR050963">
    <property type="entry name" value="Sirohydro_Cobaltochel/CbiX"/>
</dbReference>
<sequence length="258" mass="25836">MTGSAGLPALPILVAVSHGTADPAGQGRIAALAEAVASRTAAEVRLAHVDVQSPRVGEVLASLPENRPAVVVPVLLSAGYHVRVDLAEAAAGRSPVASALGPDERLVDLLVRRTLEAGFVRGHHRVVLAAAGSTDAGAVADCRTVASRLAHRLGTPVSDAYLSAAHPTVTAAVGSVGGESPGRPVIVVSYLLAPGYFQARLVAEADLAGAETTSAPLLGAQGPVPAELAELVVARFAATVEGCSIPGTTARGRTASPC</sequence>
<evidence type="ECO:0000313" key="4">
    <source>
        <dbReference type="Proteomes" id="UP001484097"/>
    </source>
</evidence>
<organism evidence="3 4">
    <name type="scientific">Citricoccus nitrophenolicus</name>
    <dbReference type="NCBI Taxonomy" id="863575"/>
    <lineage>
        <taxon>Bacteria</taxon>
        <taxon>Bacillati</taxon>
        <taxon>Actinomycetota</taxon>
        <taxon>Actinomycetes</taxon>
        <taxon>Micrococcales</taxon>
        <taxon>Micrococcaceae</taxon>
        <taxon>Citricoccus</taxon>
    </lineage>
</organism>
<keyword evidence="1" id="KW-0479">Metal-binding</keyword>
<evidence type="ECO:0000256" key="1">
    <source>
        <dbReference type="ARBA" id="ARBA00022723"/>
    </source>
</evidence>
<gene>
    <name evidence="3" type="ORF">ABDK96_07685</name>
</gene>
<dbReference type="PANTHER" id="PTHR33542">
    <property type="entry name" value="SIROHYDROCHLORIN FERROCHELATASE, CHLOROPLASTIC"/>
    <property type="match status" value="1"/>
</dbReference>
<accession>A0ABV0IJA0</accession>
<dbReference type="CDD" id="cd03416">
    <property type="entry name" value="CbiX_SirB_N"/>
    <property type="match status" value="1"/>
</dbReference>
<proteinExistence type="predicted"/>
<comment type="caution">
    <text evidence="3">The sequence shown here is derived from an EMBL/GenBank/DDBJ whole genome shotgun (WGS) entry which is preliminary data.</text>
</comment>